<feature type="region of interest" description="Disordered" evidence="1">
    <location>
        <begin position="584"/>
        <end position="660"/>
    </location>
</feature>
<evidence type="ECO:0000313" key="2">
    <source>
        <dbReference type="EMBL" id="KAL0274134.1"/>
    </source>
</evidence>
<feature type="compositionally biased region" description="Polar residues" evidence="1">
    <location>
        <begin position="391"/>
        <end position="404"/>
    </location>
</feature>
<gene>
    <name evidence="2" type="ORF">PYX00_006630</name>
</gene>
<organism evidence="2">
    <name type="scientific">Menopon gallinae</name>
    <name type="common">poultry shaft louse</name>
    <dbReference type="NCBI Taxonomy" id="328185"/>
    <lineage>
        <taxon>Eukaryota</taxon>
        <taxon>Metazoa</taxon>
        <taxon>Ecdysozoa</taxon>
        <taxon>Arthropoda</taxon>
        <taxon>Hexapoda</taxon>
        <taxon>Insecta</taxon>
        <taxon>Pterygota</taxon>
        <taxon>Neoptera</taxon>
        <taxon>Paraneoptera</taxon>
        <taxon>Psocodea</taxon>
        <taxon>Troctomorpha</taxon>
        <taxon>Phthiraptera</taxon>
        <taxon>Amblycera</taxon>
        <taxon>Menoponidae</taxon>
        <taxon>Menopon</taxon>
    </lineage>
</organism>
<feature type="compositionally biased region" description="Polar residues" evidence="1">
    <location>
        <begin position="545"/>
        <end position="554"/>
    </location>
</feature>
<evidence type="ECO:0000256" key="1">
    <source>
        <dbReference type="SAM" id="MobiDB-lite"/>
    </source>
</evidence>
<feature type="compositionally biased region" description="Basic and acidic residues" evidence="1">
    <location>
        <begin position="330"/>
        <end position="344"/>
    </location>
</feature>
<name>A0AAW2HW05_9NEOP</name>
<feature type="compositionally biased region" description="Polar residues" evidence="1">
    <location>
        <begin position="642"/>
        <end position="660"/>
    </location>
</feature>
<feature type="compositionally biased region" description="Polar residues" evidence="1">
    <location>
        <begin position="215"/>
        <end position="233"/>
    </location>
</feature>
<comment type="caution">
    <text evidence="2">The sequence shown here is derived from an EMBL/GenBank/DDBJ whole genome shotgun (WGS) entry which is preliminary data.</text>
</comment>
<sequence length="768" mass="83252">MFSPGSWEKSSLSLSDNPSQGRNKFTVGINLEDESQTNNRIQLAVHRYNNSTGGSFSRPVNDRSIPSPFRQAFLKNSPKFKNFESDKEDTQNNVSRPHNQYQGVGNFPVVHLKKNTVISKPMKRISSNDFKIQLPELPFNRFLNHSPDICLDTKTSTRSVLDVLQDLSRKRIHTKDDTEANKRKCRGLGGDAPLDIEAPYKPLFVPKTKSNTVTYRDSTTQTQEILSLNSSPTKKPVNVLPSEQDDPKAELRRRLARQNNEIFASLSSSTLSYPIKRSREKINHGKVTDQQDELKAKRAKYFADENTDKSMQNGGMLNNSLCGNSSEQISKTEKKQKTGDKISPSKDRLTAIFIEMQNVNPKVEVLGKSPETNGKDDTKSSKSVDLEKCTNGKSSATESNSRTETSQKEESNSETTNFNGSKWATQIGINSSPIVTKAGDGKTTGLSSLNISKENNLSNSKDSEKVSAVSSAVTSPGFTIPTMSNINFGFKIASTVSSSVTQTPIFSTGILQKPADVSLTLKGSNNTAAVTEVVKNDAATENKDTSTPNPVVQVSASGEGTSSAAGSKTGSPSMFFKFGAGDGIQTQVSSPEQKRSVETSPKTIGPGFFKFGSSDVTTQGQSTPSESKQTSQTTTSRVDTVVKSSPSTTSGISLPSTQPTLFGFPSVSTSPFTISMTTTTTTFSQGQQNPPTFTFSDKTSSANKTPEKPAFSFGFGQGTNNNSMPLFNAGGGGLVINRKRNRLSKISLRIKTTQTKKNPVQSLQPQAH</sequence>
<feature type="compositionally biased region" description="Polar residues" evidence="1">
    <location>
        <begin position="413"/>
        <end position="434"/>
    </location>
</feature>
<feature type="region of interest" description="Disordered" evidence="1">
    <location>
        <begin position="363"/>
        <end position="465"/>
    </location>
</feature>
<feature type="compositionally biased region" description="Basic and acidic residues" evidence="1">
    <location>
        <begin position="81"/>
        <end position="90"/>
    </location>
</feature>
<feature type="compositionally biased region" description="Polar residues" evidence="1">
    <location>
        <begin position="685"/>
        <end position="704"/>
    </location>
</feature>
<protein>
    <submittedName>
        <fullName evidence="2">Uncharacterized protein</fullName>
    </submittedName>
</protein>
<feature type="region of interest" description="Disordered" evidence="1">
    <location>
        <begin position="1"/>
        <end position="24"/>
    </location>
</feature>
<feature type="compositionally biased region" description="Low complexity" evidence="1">
    <location>
        <begin position="621"/>
        <end position="636"/>
    </location>
</feature>
<feature type="region of interest" description="Disordered" evidence="1">
    <location>
        <begin position="304"/>
        <end position="344"/>
    </location>
</feature>
<dbReference type="EMBL" id="JARGDH010000003">
    <property type="protein sequence ID" value="KAL0274134.1"/>
    <property type="molecule type" value="Genomic_DNA"/>
</dbReference>
<feature type="region of interest" description="Disordered" evidence="1">
    <location>
        <begin position="215"/>
        <end position="249"/>
    </location>
</feature>
<feature type="compositionally biased region" description="Basic and acidic residues" evidence="1">
    <location>
        <begin position="373"/>
        <end position="390"/>
    </location>
</feature>
<feature type="compositionally biased region" description="Polar residues" evidence="1">
    <location>
        <begin position="444"/>
        <end position="460"/>
    </location>
</feature>
<dbReference type="AlphaFoldDB" id="A0AAW2HW05"/>
<feature type="compositionally biased region" description="Low complexity" evidence="1">
    <location>
        <begin position="555"/>
        <end position="570"/>
    </location>
</feature>
<feature type="compositionally biased region" description="Polar residues" evidence="1">
    <location>
        <begin position="8"/>
        <end position="23"/>
    </location>
</feature>
<feature type="region of interest" description="Disordered" evidence="1">
    <location>
        <begin position="538"/>
        <end position="570"/>
    </location>
</feature>
<feature type="compositionally biased region" description="Polar residues" evidence="1">
    <location>
        <begin position="309"/>
        <end position="329"/>
    </location>
</feature>
<proteinExistence type="predicted"/>
<accession>A0AAW2HW05</accession>
<reference evidence="2" key="1">
    <citation type="journal article" date="2024" name="Gigascience">
        <title>Chromosome-level genome of the poultry shaft louse Menopon gallinae provides insight into the host-switching and adaptive evolution of parasitic lice.</title>
        <authorList>
            <person name="Xu Y."/>
            <person name="Ma L."/>
            <person name="Liu S."/>
            <person name="Liang Y."/>
            <person name="Liu Q."/>
            <person name="He Z."/>
            <person name="Tian L."/>
            <person name="Duan Y."/>
            <person name="Cai W."/>
            <person name="Li H."/>
            <person name="Song F."/>
        </authorList>
    </citation>
    <scope>NUCLEOTIDE SEQUENCE</scope>
    <source>
        <strain evidence="2">Cailab_2023a</strain>
    </source>
</reference>
<feature type="region of interest" description="Disordered" evidence="1">
    <location>
        <begin position="681"/>
        <end position="710"/>
    </location>
</feature>
<feature type="region of interest" description="Disordered" evidence="1">
    <location>
        <begin position="81"/>
        <end position="102"/>
    </location>
</feature>
<feature type="compositionally biased region" description="Polar residues" evidence="1">
    <location>
        <begin position="91"/>
        <end position="102"/>
    </location>
</feature>